<gene>
    <name evidence="2" type="ORF">FHETE_1595</name>
</gene>
<evidence type="ECO:0000313" key="3">
    <source>
        <dbReference type="Proteomes" id="UP000567885"/>
    </source>
</evidence>
<dbReference type="OrthoDB" id="5100176at2759"/>
<keyword evidence="3" id="KW-1185">Reference proteome</keyword>
<evidence type="ECO:0000256" key="1">
    <source>
        <dbReference type="SAM" id="MobiDB-lite"/>
    </source>
</evidence>
<feature type="region of interest" description="Disordered" evidence="1">
    <location>
        <begin position="54"/>
        <end position="77"/>
    </location>
</feature>
<feature type="region of interest" description="Disordered" evidence="1">
    <location>
        <begin position="1"/>
        <end position="28"/>
    </location>
</feature>
<reference evidence="2 3" key="1">
    <citation type="submission" date="2020-05" db="EMBL/GenBank/DDBJ databases">
        <title>Identification and distribution of gene clusters putatively required for synthesis of sphingolipid metabolism inhibitors in phylogenetically diverse species of the filamentous fungus Fusarium.</title>
        <authorList>
            <person name="Kim H.-S."/>
            <person name="Busman M."/>
            <person name="Brown D.W."/>
            <person name="Divon H."/>
            <person name="Uhlig S."/>
            <person name="Proctor R.H."/>
        </authorList>
    </citation>
    <scope>NUCLEOTIDE SEQUENCE [LARGE SCALE GENOMIC DNA]</scope>
    <source>
        <strain evidence="2 3">NRRL 20693</strain>
    </source>
</reference>
<dbReference type="Proteomes" id="UP000567885">
    <property type="component" value="Unassembled WGS sequence"/>
</dbReference>
<proteinExistence type="predicted"/>
<dbReference type="EMBL" id="JAAGWQ010000025">
    <property type="protein sequence ID" value="KAF5677544.1"/>
    <property type="molecule type" value="Genomic_DNA"/>
</dbReference>
<accession>A0A8H5TSF3</accession>
<comment type="caution">
    <text evidence="2">The sequence shown here is derived from an EMBL/GenBank/DDBJ whole genome shotgun (WGS) entry which is preliminary data.</text>
</comment>
<dbReference type="AlphaFoldDB" id="A0A8H5TSF3"/>
<sequence length="77" mass="8189">MSKTPSTQASHGGRSSSNIAHQNPPYSMQMNSWMQESNKEMPWNNILSVAAASMQNNPVSSPRPAPSSNVATQGSAT</sequence>
<protein>
    <submittedName>
        <fullName evidence="2">Uncharacterized protein</fullName>
    </submittedName>
</protein>
<name>A0A8H5TSF3_FUSHE</name>
<organism evidence="2 3">
    <name type="scientific">Fusarium heterosporum</name>
    <dbReference type="NCBI Taxonomy" id="42747"/>
    <lineage>
        <taxon>Eukaryota</taxon>
        <taxon>Fungi</taxon>
        <taxon>Dikarya</taxon>
        <taxon>Ascomycota</taxon>
        <taxon>Pezizomycotina</taxon>
        <taxon>Sordariomycetes</taxon>
        <taxon>Hypocreomycetidae</taxon>
        <taxon>Hypocreales</taxon>
        <taxon>Nectriaceae</taxon>
        <taxon>Fusarium</taxon>
        <taxon>Fusarium heterosporum species complex</taxon>
    </lineage>
</organism>
<evidence type="ECO:0000313" key="2">
    <source>
        <dbReference type="EMBL" id="KAF5677544.1"/>
    </source>
</evidence>